<feature type="region of interest" description="Disordered" evidence="2">
    <location>
        <begin position="283"/>
        <end position="307"/>
    </location>
</feature>
<protein>
    <submittedName>
        <fullName evidence="4">Amidophosphoribosyltransferase</fullName>
    </submittedName>
</protein>
<feature type="domain" description="Phosphoribosyltransferase" evidence="3">
    <location>
        <begin position="232"/>
        <end position="275"/>
    </location>
</feature>
<dbReference type="InterPro" id="IPR000836">
    <property type="entry name" value="PRTase_dom"/>
</dbReference>
<evidence type="ECO:0000313" key="4">
    <source>
        <dbReference type="EMBL" id="MDR7162138.1"/>
    </source>
</evidence>
<dbReference type="Pfam" id="PF00156">
    <property type="entry name" value="Pribosyltran"/>
    <property type="match status" value="1"/>
</dbReference>
<sequence>MATRTGLPDRAAVPVRLDPDLTPPPWFSARHRADHGNTVFRMLDQLAGAGADLLSLAVPVDCVCCGAEDRALCIRCDRHIRRLTASPFRAESGAPALMDVAGTVLLPVVAAGVYREELAQALLSFKRHGQHQLKGSLGRALGGAVRAATEGSRDFLLVPVPTSTRAYLNRGFSPVQLLLRGAAGRLPGPGVADVLTKARGPGLQLPGGQKGLGRGARAQRVRGSMRVRRRFRNKVAGYPCIIIDDVLTTGATLAEAARALHAAGAQVAGAVVLAATRPPDADGCTAAPAQARGTCHDLEKNKPGKDE</sequence>
<evidence type="ECO:0000256" key="1">
    <source>
        <dbReference type="ARBA" id="ARBA00008007"/>
    </source>
</evidence>
<dbReference type="Gene3D" id="3.40.50.2020">
    <property type="match status" value="1"/>
</dbReference>
<dbReference type="GeneID" id="97422220"/>
<dbReference type="SUPFAM" id="SSF53271">
    <property type="entry name" value="PRTase-like"/>
    <property type="match status" value="1"/>
</dbReference>
<comment type="similarity">
    <text evidence="1">Belongs to the ComF/GntX family.</text>
</comment>
<comment type="caution">
    <text evidence="4">The sequence shown here is derived from an EMBL/GenBank/DDBJ whole genome shotgun (WGS) entry which is preliminary data.</text>
</comment>
<evidence type="ECO:0000259" key="3">
    <source>
        <dbReference type="Pfam" id="PF00156"/>
    </source>
</evidence>
<reference evidence="4" key="1">
    <citation type="submission" date="2023-07" db="EMBL/GenBank/DDBJ databases">
        <title>Sorghum-associated microbial communities from plants grown in Nebraska, USA.</title>
        <authorList>
            <person name="Schachtman D."/>
        </authorList>
    </citation>
    <scope>NUCLEOTIDE SEQUENCE</scope>
    <source>
        <strain evidence="4">BE261</strain>
    </source>
</reference>
<proteinExistence type="inferred from homology"/>
<dbReference type="RefSeq" id="WP_310111118.1">
    <property type="nucleotide sequence ID" value="NZ_JAVDTN010000005.1"/>
</dbReference>
<dbReference type="PANTHER" id="PTHR47505:SF1">
    <property type="entry name" value="DNA UTILIZATION PROTEIN YHGH"/>
    <property type="match status" value="1"/>
</dbReference>
<accession>A0AAW8N843</accession>
<organism evidence="4 5">
    <name type="scientific">Pseudarthrobacter oxydans</name>
    <name type="common">Arthrobacter oxydans</name>
    <dbReference type="NCBI Taxonomy" id="1671"/>
    <lineage>
        <taxon>Bacteria</taxon>
        <taxon>Bacillati</taxon>
        <taxon>Actinomycetota</taxon>
        <taxon>Actinomycetes</taxon>
        <taxon>Micrococcales</taxon>
        <taxon>Micrococcaceae</taxon>
        <taxon>Pseudarthrobacter</taxon>
    </lineage>
</organism>
<evidence type="ECO:0000313" key="5">
    <source>
        <dbReference type="Proteomes" id="UP001262032"/>
    </source>
</evidence>
<name>A0AAW8N843_PSEOX</name>
<dbReference type="PANTHER" id="PTHR47505">
    <property type="entry name" value="DNA UTILIZATION PROTEIN YHGH"/>
    <property type="match status" value="1"/>
</dbReference>
<dbReference type="EMBL" id="JAVDWN010000001">
    <property type="protein sequence ID" value="MDR7162138.1"/>
    <property type="molecule type" value="Genomic_DNA"/>
</dbReference>
<dbReference type="InterPro" id="IPR029057">
    <property type="entry name" value="PRTase-like"/>
</dbReference>
<gene>
    <name evidence="4" type="ORF">J2X12_000139</name>
</gene>
<evidence type="ECO:0000256" key="2">
    <source>
        <dbReference type="SAM" id="MobiDB-lite"/>
    </source>
</evidence>
<dbReference type="Proteomes" id="UP001262032">
    <property type="component" value="Unassembled WGS sequence"/>
</dbReference>
<dbReference type="InterPro" id="IPR051910">
    <property type="entry name" value="ComF/GntX_DNA_util-trans"/>
</dbReference>
<dbReference type="AlphaFoldDB" id="A0AAW8N843"/>
<feature type="compositionally biased region" description="Basic and acidic residues" evidence="2">
    <location>
        <begin position="294"/>
        <end position="307"/>
    </location>
</feature>